<evidence type="ECO:0000256" key="2">
    <source>
        <dbReference type="ARBA" id="ARBA00022723"/>
    </source>
</evidence>
<evidence type="ECO:0000259" key="6">
    <source>
        <dbReference type="Pfam" id="PF01557"/>
    </source>
</evidence>
<proteinExistence type="inferred from homology"/>
<feature type="domain" description="Fumarylacetoacetase-like C-terminal" evidence="6">
    <location>
        <begin position="71"/>
        <end position="249"/>
    </location>
</feature>
<name>A0A183DZI2_9BILA</name>
<evidence type="ECO:0000313" key="9">
    <source>
        <dbReference type="WBParaSite" id="GPUH_0001413801-mRNA-1"/>
    </source>
</evidence>
<evidence type="ECO:0000256" key="4">
    <source>
        <dbReference type="ARBA" id="ARBA00044911"/>
    </source>
</evidence>
<comment type="catalytic activity">
    <reaction evidence="4">
        <text>oxaloacetate = enol-oxaloacetate</text>
        <dbReference type="Rhea" id="RHEA:16021"/>
        <dbReference type="ChEBI" id="CHEBI:16452"/>
        <dbReference type="ChEBI" id="CHEBI:17479"/>
        <dbReference type="EC" id="5.3.2.2"/>
    </reaction>
    <physiologicalReaction direction="right-to-left" evidence="4">
        <dbReference type="Rhea" id="RHEA:16023"/>
    </physiologicalReaction>
</comment>
<dbReference type="OrthoDB" id="411064at2759"/>
<dbReference type="GO" id="GO:0005739">
    <property type="term" value="C:mitochondrion"/>
    <property type="evidence" value="ECO:0007669"/>
    <property type="project" value="TreeGrafter"/>
</dbReference>
<organism evidence="9">
    <name type="scientific">Gongylonema pulchrum</name>
    <dbReference type="NCBI Taxonomy" id="637853"/>
    <lineage>
        <taxon>Eukaryota</taxon>
        <taxon>Metazoa</taxon>
        <taxon>Ecdysozoa</taxon>
        <taxon>Nematoda</taxon>
        <taxon>Chromadorea</taxon>
        <taxon>Rhabditida</taxon>
        <taxon>Spirurina</taxon>
        <taxon>Spiruromorpha</taxon>
        <taxon>Spiruroidea</taxon>
        <taxon>Gongylonematidae</taxon>
        <taxon>Gongylonema</taxon>
    </lineage>
</organism>
<dbReference type="GO" id="GO:0018773">
    <property type="term" value="F:acetylpyruvate hydrolase activity"/>
    <property type="evidence" value="ECO:0007669"/>
    <property type="project" value="TreeGrafter"/>
</dbReference>
<dbReference type="Proteomes" id="UP000271098">
    <property type="component" value="Unassembled WGS sequence"/>
</dbReference>
<dbReference type="GO" id="GO:0046872">
    <property type="term" value="F:metal ion binding"/>
    <property type="evidence" value="ECO:0007669"/>
    <property type="project" value="UniProtKB-KW"/>
</dbReference>
<dbReference type="InterPro" id="IPR011234">
    <property type="entry name" value="Fumarylacetoacetase-like_C"/>
</dbReference>
<evidence type="ECO:0000256" key="5">
    <source>
        <dbReference type="ARBA" id="ARBA00044973"/>
    </source>
</evidence>
<dbReference type="PANTHER" id="PTHR11820">
    <property type="entry name" value="ACYLPYRUVASE"/>
    <property type="match status" value="1"/>
</dbReference>
<sequence>MANLFNYRNLGKKIVCVARNYKDHALELGNALPKKPLFFVKSVNSYVSEGRPIVAPAGCNKLHQEVELGVKPLFFVKSVNSYVSEGRPIVAPAGCNKLHQEVELGVVFSKHAKNVQRNQAFNYIGGYTVALDMTARDFQDEAKKAGAPWFLSKSFDTSCPAGDFIEARRIPDPRNVELFCRVNGEERQRCKTNAMIFDIPTLIEHLTTHVTMEPGDVLLTGTPAGVSAVKSGDCIEFGLEGIMSVKFHVQ</sequence>
<dbReference type="PANTHER" id="PTHR11820:SF7">
    <property type="entry name" value="ACYLPYRUVASE FAHD1, MITOCHONDRIAL"/>
    <property type="match status" value="1"/>
</dbReference>
<reference evidence="7 8" key="2">
    <citation type="submission" date="2018-11" db="EMBL/GenBank/DDBJ databases">
        <authorList>
            <consortium name="Pathogen Informatics"/>
        </authorList>
    </citation>
    <scope>NUCLEOTIDE SEQUENCE [LARGE SCALE GENOMIC DNA]</scope>
</reference>
<keyword evidence="8" id="KW-1185">Reference proteome</keyword>
<dbReference type="InterPro" id="IPR036663">
    <property type="entry name" value="Fumarylacetoacetase_C_sf"/>
</dbReference>
<dbReference type="SUPFAM" id="SSF56529">
    <property type="entry name" value="FAH"/>
    <property type="match status" value="2"/>
</dbReference>
<dbReference type="Pfam" id="PF01557">
    <property type="entry name" value="FAA_hydrolase"/>
    <property type="match status" value="2"/>
</dbReference>
<evidence type="ECO:0000256" key="3">
    <source>
        <dbReference type="ARBA" id="ARBA00042340"/>
    </source>
</evidence>
<evidence type="ECO:0000313" key="8">
    <source>
        <dbReference type="Proteomes" id="UP000271098"/>
    </source>
</evidence>
<reference evidence="9" key="1">
    <citation type="submission" date="2016-06" db="UniProtKB">
        <authorList>
            <consortium name="WormBaseParasite"/>
        </authorList>
    </citation>
    <scope>IDENTIFICATION</scope>
</reference>
<dbReference type="GO" id="GO:0050163">
    <property type="term" value="F:oxaloacetate tautomerase activity"/>
    <property type="evidence" value="ECO:0007669"/>
    <property type="project" value="UniProtKB-EC"/>
</dbReference>
<comment type="similarity">
    <text evidence="1">Belongs to the FAH family.</text>
</comment>
<dbReference type="Gene3D" id="3.90.850.10">
    <property type="entry name" value="Fumarylacetoacetase-like, C-terminal domain"/>
    <property type="match status" value="2"/>
</dbReference>
<feature type="domain" description="Fumarylacetoacetase-like C-terminal" evidence="6">
    <location>
        <begin position="13"/>
        <end position="70"/>
    </location>
</feature>
<gene>
    <name evidence="7" type="ORF">GPUH_LOCUS14123</name>
</gene>
<dbReference type="EMBL" id="UYRT01080915">
    <property type="protein sequence ID" value="VDN23603.1"/>
    <property type="molecule type" value="Genomic_DNA"/>
</dbReference>
<evidence type="ECO:0000313" key="7">
    <source>
        <dbReference type="EMBL" id="VDN23603.1"/>
    </source>
</evidence>
<keyword evidence="2" id="KW-0479">Metal-binding</keyword>
<protein>
    <recommendedName>
        <fullName evidence="5">oxaloacetate tautomerase</fullName>
        <ecNumber evidence="5">5.3.2.2</ecNumber>
    </recommendedName>
    <alternativeName>
        <fullName evidence="3">Fumarylacetoacetate hydrolase domain-containing protein 1</fullName>
    </alternativeName>
</protein>
<evidence type="ECO:0000256" key="1">
    <source>
        <dbReference type="ARBA" id="ARBA00010211"/>
    </source>
</evidence>
<dbReference type="AlphaFoldDB" id="A0A183DZI2"/>
<accession>A0A183DZI2</accession>
<dbReference type="WBParaSite" id="GPUH_0001413801-mRNA-1">
    <property type="protein sequence ID" value="GPUH_0001413801-mRNA-1"/>
    <property type="gene ID" value="GPUH_0001413801"/>
</dbReference>
<dbReference type="EC" id="5.3.2.2" evidence="5"/>